<dbReference type="InterPro" id="IPR036291">
    <property type="entry name" value="NAD(P)-bd_dom_sf"/>
</dbReference>
<dbReference type="PRINTS" id="PR00080">
    <property type="entry name" value="SDRFAMILY"/>
</dbReference>
<dbReference type="Proteomes" id="UP000193689">
    <property type="component" value="Unassembled WGS sequence"/>
</dbReference>
<sequence>MFGFGTTFNPDTDIPDLSGKVILVTGGTNGLGKEAITQLAKHNPSKIYMGARSEQKARDVIAEMAKIVPGNDAKIISLEMDLASFSSVKKAADAFLADNDRLDILMNNAGIMATPASVTKEGYEIQFGTNHVGHALLTKLLLPVLEKTAAQPGSDVRIINLSSLAHEWTPKGGIALDKVKSDMKETGTWERYGQSKLANVHFTTGLTKHYPKIKSVAIHPGSVNTGLKRGPMDSYPVVSKLINWAGGWVLSAVGTGTLNQLWAATARKEVVENGAFYYPVAKKHQGNAYVRDEKLTDKLWEWTEKELKEHGF</sequence>
<dbReference type="OrthoDB" id="191139at2759"/>
<dbReference type="EMBL" id="MCFJ01000011">
    <property type="protein sequence ID" value="ORY60984.1"/>
    <property type="molecule type" value="Genomic_DNA"/>
</dbReference>
<dbReference type="InParanoid" id="A0A1Y2DPA6"/>
<reference evidence="5 6" key="1">
    <citation type="submission" date="2016-07" db="EMBL/GenBank/DDBJ databases">
        <title>Pervasive Adenine N6-methylation of Active Genes in Fungi.</title>
        <authorList>
            <consortium name="DOE Joint Genome Institute"/>
            <person name="Mondo S.J."/>
            <person name="Dannebaum R.O."/>
            <person name="Kuo R.C."/>
            <person name="Labutti K."/>
            <person name="Haridas S."/>
            <person name="Kuo A."/>
            <person name="Salamov A."/>
            <person name="Ahrendt S.R."/>
            <person name="Lipzen A."/>
            <person name="Sullivan W."/>
            <person name="Andreopoulos W.B."/>
            <person name="Clum A."/>
            <person name="Lindquist E."/>
            <person name="Daum C."/>
            <person name="Ramamoorthy G.K."/>
            <person name="Gryganskyi A."/>
            <person name="Culley D."/>
            <person name="Magnuson J.K."/>
            <person name="James T.Y."/>
            <person name="O'Malley M.A."/>
            <person name="Stajich J.E."/>
            <person name="Spatafora J.W."/>
            <person name="Visel A."/>
            <person name="Grigoriev I.V."/>
        </authorList>
    </citation>
    <scope>NUCLEOTIDE SEQUENCE [LARGE SCALE GENOMIC DNA]</scope>
    <source>
        <strain evidence="5 6">CBS 129021</strain>
    </source>
</reference>
<dbReference type="STRING" id="1141098.A0A1Y2DPA6"/>
<dbReference type="Gene3D" id="3.40.50.720">
    <property type="entry name" value="NAD(P)-binding Rossmann-like Domain"/>
    <property type="match status" value="1"/>
</dbReference>
<dbReference type="PRINTS" id="PR00081">
    <property type="entry name" value="GDHRDH"/>
</dbReference>
<dbReference type="GO" id="GO:0016491">
    <property type="term" value="F:oxidoreductase activity"/>
    <property type="evidence" value="ECO:0007669"/>
    <property type="project" value="UniProtKB-KW"/>
</dbReference>
<dbReference type="AlphaFoldDB" id="A0A1Y2DPA6"/>
<keyword evidence="2" id="KW-0521">NADP</keyword>
<dbReference type="RefSeq" id="XP_040713211.1">
    <property type="nucleotide sequence ID" value="XM_040856503.1"/>
</dbReference>
<gene>
    <name evidence="5" type="ORF">BCR38DRAFT_349576</name>
</gene>
<comment type="caution">
    <text evidence="5">The sequence shown here is derived from an EMBL/GenBank/DDBJ whole genome shotgun (WGS) entry which is preliminary data.</text>
</comment>
<evidence type="ECO:0000256" key="4">
    <source>
        <dbReference type="RuleBase" id="RU000363"/>
    </source>
</evidence>
<keyword evidence="3" id="KW-0560">Oxidoreductase</keyword>
<evidence type="ECO:0000256" key="1">
    <source>
        <dbReference type="ARBA" id="ARBA00006484"/>
    </source>
</evidence>
<name>A0A1Y2DPA6_9PEZI</name>
<evidence type="ECO:0000313" key="5">
    <source>
        <dbReference type="EMBL" id="ORY60984.1"/>
    </source>
</evidence>
<dbReference type="FunCoup" id="A0A1Y2DPA6">
    <property type="interactions" value="244"/>
</dbReference>
<dbReference type="PANTHER" id="PTHR24320:SF282">
    <property type="entry name" value="WW DOMAIN-CONTAINING OXIDOREDUCTASE"/>
    <property type="match status" value="1"/>
</dbReference>
<organism evidence="5 6">
    <name type="scientific">Pseudomassariella vexata</name>
    <dbReference type="NCBI Taxonomy" id="1141098"/>
    <lineage>
        <taxon>Eukaryota</taxon>
        <taxon>Fungi</taxon>
        <taxon>Dikarya</taxon>
        <taxon>Ascomycota</taxon>
        <taxon>Pezizomycotina</taxon>
        <taxon>Sordariomycetes</taxon>
        <taxon>Xylariomycetidae</taxon>
        <taxon>Amphisphaeriales</taxon>
        <taxon>Pseudomassariaceae</taxon>
        <taxon>Pseudomassariella</taxon>
    </lineage>
</organism>
<proteinExistence type="inferred from homology"/>
<comment type="similarity">
    <text evidence="1 4">Belongs to the short-chain dehydrogenases/reductases (SDR) family.</text>
</comment>
<keyword evidence="6" id="KW-1185">Reference proteome</keyword>
<dbReference type="GeneID" id="63772715"/>
<accession>A0A1Y2DPA6</accession>
<evidence type="ECO:0000256" key="2">
    <source>
        <dbReference type="ARBA" id="ARBA00022857"/>
    </source>
</evidence>
<dbReference type="InterPro" id="IPR002347">
    <property type="entry name" value="SDR_fam"/>
</dbReference>
<evidence type="ECO:0000256" key="3">
    <source>
        <dbReference type="ARBA" id="ARBA00023002"/>
    </source>
</evidence>
<dbReference type="PANTHER" id="PTHR24320">
    <property type="entry name" value="RETINOL DEHYDROGENASE"/>
    <property type="match status" value="1"/>
</dbReference>
<dbReference type="Pfam" id="PF00106">
    <property type="entry name" value="adh_short"/>
    <property type="match status" value="1"/>
</dbReference>
<evidence type="ECO:0000313" key="6">
    <source>
        <dbReference type="Proteomes" id="UP000193689"/>
    </source>
</evidence>
<protein>
    <submittedName>
        <fullName evidence="5">Retinol dehydrogenase</fullName>
    </submittedName>
</protein>
<dbReference type="SUPFAM" id="SSF51735">
    <property type="entry name" value="NAD(P)-binding Rossmann-fold domains"/>
    <property type="match status" value="1"/>
</dbReference>